<keyword evidence="2" id="KW-1185">Reference proteome</keyword>
<dbReference type="EMBL" id="JAENGY010000250">
    <property type="protein sequence ID" value="KAG6968096.1"/>
    <property type="molecule type" value="Genomic_DNA"/>
</dbReference>
<name>A0A8J5MGU2_9STRA</name>
<gene>
    <name evidence="1" type="ORF">JG688_00005974</name>
</gene>
<organism evidence="1 2">
    <name type="scientific">Phytophthora aleatoria</name>
    <dbReference type="NCBI Taxonomy" id="2496075"/>
    <lineage>
        <taxon>Eukaryota</taxon>
        <taxon>Sar</taxon>
        <taxon>Stramenopiles</taxon>
        <taxon>Oomycota</taxon>
        <taxon>Peronosporomycetes</taxon>
        <taxon>Peronosporales</taxon>
        <taxon>Peronosporaceae</taxon>
        <taxon>Phytophthora</taxon>
    </lineage>
</organism>
<dbReference type="Proteomes" id="UP000709295">
    <property type="component" value="Unassembled WGS sequence"/>
</dbReference>
<protein>
    <submittedName>
        <fullName evidence="1">Uncharacterized protein</fullName>
    </submittedName>
</protein>
<evidence type="ECO:0000313" key="1">
    <source>
        <dbReference type="EMBL" id="KAG6968096.1"/>
    </source>
</evidence>
<sequence length="79" mass="9152">QVPLLKCHSYADSRARYEWALKSKQRLAGAGVKDITFHTYPNMDYTSSPQELKDIRAWLSCNCIYIRLALGSQLDFKLR</sequence>
<reference evidence="1" key="1">
    <citation type="submission" date="2021-01" db="EMBL/GenBank/DDBJ databases">
        <title>Phytophthora aleatoria, a newly-described species from Pinus radiata is distinct from Phytophthora cactorum isolates based on comparative genomics.</title>
        <authorList>
            <person name="Mcdougal R."/>
            <person name="Panda P."/>
            <person name="Williams N."/>
            <person name="Studholme D.J."/>
        </authorList>
    </citation>
    <scope>NUCLEOTIDE SEQUENCE</scope>
    <source>
        <strain evidence="1">NZFS 4037</strain>
    </source>
</reference>
<proteinExistence type="predicted"/>
<comment type="caution">
    <text evidence="1">The sequence shown here is derived from an EMBL/GenBank/DDBJ whole genome shotgun (WGS) entry which is preliminary data.</text>
</comment>
<accession>A0A8J5MGU2</accession>
<evidence type="ECO:0000313" key="2">
    <source>
        <dbReference type="Proteomes" id="UP000709295"/>
    </source>
</evidence>
<feature type="non-terminal residue" evidence="1">
    <location>
        <position position="1"/>
    </location>
</feature>
<dbReference type="AlphaFoldDB" id="A0A8J5MGU2"/>